<evidence type="ECO:0000256" key="4">
    <source>
        <dbReference type="PROSITE-ProRule" id="PRU00504"/>
    </source>
</evidence>
<dbReference type="VEuPathDB" id="AmoebaDB:NfTy_065590"/>
<keyword evidence="3" id="KW-0325">Glycoprotein</keyword>
<sequence>MSPQECVKCKQDDENTPATHHCPVCNIHICESHLSLHNTSNKTKDHASQVTPLGEDKNCAKCQSEENETLQASHQCVECSCKLCHDHASLHQKYQKFKSHQVKLLGFSEVPFSGKFEFCGLLGLDSDIEKPLSFVHVSGLHISRKHKLLFVVDSKADKIYSFELSKTGADLSNSFKLKNCIQLNFSPCAVCVDDSDDTLIITSEELGMVTKMSMDGQERIWKFGKERQRMGRFDEEDVAEPSSVVMDPQSGIVYVASSAQHRIVKLSNKDGSLLGEIGNIQQAGDLAFENPTSVDIDKDGNLVTSEYFGQAVKIISKKGVEIKKYSGKGSQPGQFNYPRVAITEQSTGNIYVGDRYNYRIQVIKPNGAIRVFGKGKENETKKGDFSVIESLAIHLKITYTKKEETMFSHCHHHHINSLTRLLIVLLFVGSCIVGMFSQWNEQPSGLFVHGFQFSTQFTRVNADNTTERLALMTFSYSSASNILNWDFIFDKIGASLTKTNTNNTSYIFQYFRLIHSHVIKNTEYGNSLFLPEEIFQSSTTNSDGIPIDSAKMKLDLNGWTRGHLKSASDLLEIPELYKNNYYLQWFSIRFNTSLFEQMLMSNDTYRIQFNESSIENITSSIYTLFQGQPNPSYTFSTLKVIRNALLIENMTTSSDPVTNICSSVSPVIAFAWSSWKLWFVLICLIIMLVLLILSVWRPYVVIICTVVIFNIAGILTLDQTVNGFANGGTLAIALLFPIVKPLTQNTLVKKVCQIALWITNSFQEQQ</sequence>
<dbReference type="InterPro" id="IPR001258">
    <property type="entry name" value="NHL_repeat"/>
</dbReference>
<keyword evidence="5" id="KW-1133">Transmembrane helix</keyword>
<feature type="transmembrane region" description="Helical" evidence="5">
    <location>
        <begin position="700"/>
        <end position="717"/>
    </location>
</feature>
<dbReference type="Proteomes" id="UP000444721">
    <property type="component" value="Unassembled WGS sequence"/>
</dbReference>
<proteinExistence type="predicted"/>
<evidence type="ECO:0000313" key="6">
    <source>
        <dbReference type="EMBL" id="KAF0975366.1"/>
    </source>
</evidence>
<comment type="caution">
    <text evidence="6">The sequence shown here is derived from an EMBL/GenBank/DDBJ whole genome shotgun (WGS) entry which is preliminary data.</text>
</comment>
<evidence type="ECO:0008006" key="8">
    <source>
        <dbReference type="Google" id="ProtNLM"/>
    </source>
</evidence>
<dbReference type="CDD" id="cd05819">
    <property type="entry name" value="NHL"/>
    <property type="match status" value="1"/>
</dbReference>
<evidence type="ECO:0000256" key="1">
    <source>
        <dbReference type="ARBA" id="ARBA00022729"/>
    </source>
</evidence>
<dbReference type="AlphaFoldDB" id="A0A6A5BKF2"/>
<dbReference type="PROSITE" id="PS51125">
    <property type="entry name" value="NHL"/>
    <property type="match status" value="1"/>
</dbReference>
<dbReference type="SUPFAM" id="SSF101898">
    <property type="entry name" value="NHL repeat"/>
    <property type="match status" value="1"/>
</dbReference>
<dbReference type="GeneID" id="68112578"/>
<dbReference type="RefSeq" id="XP_044560079.1">
    <property type="nucleotide sequence ID" value="XM_044708876.1"/>
</dbReference>
<dbReference type="EMBL" id="VFQX01000044">
    <property type="protein sequence ID" value="KAF0975366.1"/>
    <property type="molecule type" value="Genomic_DNA"/>
</dbReference>
<keyword evidence="1" id="KW-0732">Signal</keyword>
<evidence type="ECO:0000256" key="2">
    <source>
        <dbReference type="ARBA" id="ARBA00022737"/>
    </source>
</evidence>
<reference evidence="6 7" key="1">
    <citation type="journal article" date="2019" name="Sci. Rep.">
        <title>Nanopore sequencing improves the draft genome of the human pathogenic amoeba Naegleria fowleri.</title>
        <authorList>
            <person name="Liechti N."/>
            <person name="Schurch N."/>
            <person name="Bruggmann R."/>
            <person name="Wittwer M."/>
        </authorList>
    </citation>
    <scope>NUCLEOTIDE SEQUENCE [LARGE SCALE GENOMIC DNA]</scope>
    <source>
        <strain evidence="6 7">ATCC 30894</strain>
    </source>
</reference>
<dbReference type="PANTHER" id="PTHR10680:SF28">
    <property type="entry name" value="SMP-30_GLUCONOLACTONASE_LRE-LIKE REGION DOMAIN-CONTAINING PROTEIN"/>
    <property type="match status" value="1"/>
</dbReference>
<keyword evidence="5" id="KW-0812">Transmembrane</keyword>
<name>A0A6A5BKF2_NAEFO</name>
<feature type="transmembrane region" description="Helical" evidence="5">
    <location>
        <begin position="675"/>
        <end position="693"/>
    </location>
</feature>
<feature type="repeat" description="NHL" evidence="4">
    <location>
        <begin position="322"/>
        <end position="366"/>
    </location>
</feature>
<keyword evidence="5" id="KW-0472">Membrane</keyword>
<protein>
    <recommendedName>
        <fullName evidence="8">B box-type domain-containing protein</fullName>
    </recommendedName>
</protein>
<dbReference type="VEuPathDB" id="AmoebaDB:NF0046670"/>
<evidence type="ECO:0000313" key="7">
    <source>
        <dbReference type="Proteomes" id="UP000444721"/>
    </source>
</evidence>
<dbReference type="GO" id="GO:0005576">
    <property type="term" value="C:extracellular region"/>
    <property type="evidence" value="ECO:0007669"/>
    <property type="project" value="TreeGrafter"/>
</dbReference>
<feature type="transmembrane region" description="Helical" evidence="5">
    <location>
        <begin position="723"/>
        <end position="739"/>
    </location>
</feature>
<keyword evidence="2" id="KW-0677">Repeat</keyword>
<gene>
    <name evidence="6" type="ORF">FDP41_005360</name>
</gene>
<dbReference type="PANTHER" id="PTHR10680">
    <property type="entry name" value="PEPTIDYL-GLYCINE ALPHA-AMIDATING MONOOXYGENASE"/>
    <property type="match status" value="1"/>
</dbReference>
<organism evidence="6 7">
    <name type="scientific">Naegleria fowleri</name>
    <name type="common">Brain eating amoeba</name>
    <dbReference type="NCBI Taxonomy" id="5763"/>
    <lineage>
        <taxon>Eukaryota</taxon>
        <taxon>Discoba</taxon>
        <taxon>Heterolobosea</taxon>
        <taxon>Tetramitia</taxon>
        <taxon>Eutetramitia</taxon>
        <taxon>Vahlkampfiidae</taxon>
        <taxon>Naegleria</taxon>
    </lineage>
</organism>
<dbReference type="CDD" id="cd19757">
    <property type="entry name" value="Bbox1"/>
    <property type="match status" value="1"/>
</dbReference>
<dbReference type="Gene3D" id="2.120.10.30">
    <property type="entry name" value="TolB, C-terminal domain"/>
    <property type="match status" value="2"/>
</dbReference>
<dbReference type="VEuPathDB" id="AmoebaDB:NF0015320"/>
<dbReference type="InterPro" id="IPR011042">
    <property type="entry name" value="6-blade_b-propeller_TolB-like"/>
</dbReference>
<keyword evidence="7" id="KW-1185">Reference proteome</keyword>
<evidence type="ECO:0000256" key="5">
    <source>
        <dbReference type="SAM" id="Phobius"/>
    </source>
</evidence>
<evidence type="ECO:0000256" key="3">
    <source>
        <dbReference type="ARBA" id="ARBA00023180"/>
    </source>
</evidence>
<dbReference type="OrthoDB" id="342730at2759"/>
<dbReference type="VEuPathDB" id="AmoebaDB:FDP41_005360"/>
<accession>A0A6A5BKF2</accession>